<proteinExistence type="predicted"/>
<feature type="compositionally biased region" description="Polar residues" evidence="1">
    <location>
        <begin position="47"/>
        <end position="56"/>
    </location>
</feature>
<feature type="region of interest" description="Disordered" evidence="1">
    <location>
        <begin position="32"/>
        <end position="112"/>
    </location>
</feature>
<keyword evidence="3" id="KW-1185">Reference proteome</keyword>
<dbReference type="Proteomes" id="UP000826195">
    <property type="component" value="Unassembled WGS sequence"/>
</dbReference>
<feature type="compositionally biased region" description="Basic residues" evidence="1">
    <location>
        <begin position="87"/>
        <end position="98"/>
    </location>
</feature>
<evidence type="ECO:0000256" key="1">
    <source>
        <dbReference type="SAM" id="MobiDB-lite"/>
    </source>
</evidence>
<protein>
    <submittedName>
        <fullName evidence="2">Uncharacterized protein</fullName>
    </submittedName>
</protein>
<dbReference type="AlphaFoldDB" id="A0AAV7IC08"/>
<comment type="caution">
    <text evidence="2">The sequence shown here is derived from an EMBL/GenBank/DDBJ whole genome shotgun (WGS) entry which is preliminary data.</text>
</comment>
<evidence type="ECO:0000313" key="2">
    <source>
        <dbReference type="EMBL" id="KAH0549178.1"/>
    </source>
</evidence>
<gene>
    <name evidence="2" type="ORF">KQX54_006762</name>
</gene>
<reference evidence="2 3" key="1">
    <citation type="journal article" date="2021" name="J. Hered.">
        <title>A chromosome-level genome assembly of the parasitoid wasp, Cotesia glomerata (Hymenoptera: Braconidae).</title>
        <authorList>
            <person name="Pinto B.J."/>
            <person name="Weis J.J."/>
            <person name="Gamble T."/>
            <person name="Ode P.J."/>
            <person name="Paul R."/>
            <person name="Zaspel J.M."/>
        </authorList>
    </citation>
    <scope>NUCLEOTIDE SEQUENCE [LARGE SCALE GENOMIC DNA]</scope>
    <source>
        <strain evidence="2">CgM1</strain>
    </source>
</reference>
<organism evidence="2 3">
    <name type="scientific">Cotesia glomerata</name>
    <name type="common">Lepidopteran parasitic wasp</name>
    <name type="synonym">Apanteles glomeratus</name>
    <dbReference type="NCBI Taxonomy" id="32391"/>
    <lineage>
        <taxon>Eukaryota</taxon>
        <taxon>Metazoa</taxon>
        <taxon>Ecdysozoa</taxon>
        <taxon>Arthropoda</taxon>
        <taxon>Hexapoda</taxon>
        <taxon>Insecta</taxon>
        <taxon>Pterygota</taxon>
        <taxon>Neoptera</taxon>
        <taxon>Endopterygota</taxon>
        <taxon>Hymenoptera</taxon>
        <taxon>Apocrita</taxon>
        <taxon>Ichneumonoidea</taxon>
        <taxon>Braconidae</taxon>
        <taxon>Microgastrinae</taxon>
        <taxon>Cotesia</taxon>
    </lineage>
</organism>
<sequence length="112" mass="11478">MMIGGNVSTPPGTTKPVTASVNEIIIVDNISSAGGAHSGSGSGSGSPVTTAINETTPADVGTTVTRPWEPPSPTLDQSRSRLFQIHQSHHHHASHHHSGVSTVSTAPIVESK</sequence>
<dbReference type="EMBL" id="JAHXZJ010001864">
    <property type="protein sequence ID" value="KAH0549178.1"/>
    <property type="molecule type" value="Genomic_DNA"/>
</dbReference>
<name>A0AAV7IC08_COTGL</name>
<accession>A0AAV7IC08</accession>
<evidence type="ECO:0000313" key="3">
    <source>
        <dbReference type="Proteomes" id="UP000826195"/>
    </source>
</evidence>